<dbReference type="OrthoDB" id="3669717at2"/>
<sequence length="222" mass="23312">MTEHTPVRRRRHTGSSGSRRAPAAEVPSTIWASGTDPIDPTDQWPTPIVSRAVTEFSRPGDQVLLAPPASTAPDTPFPTPDTADVLAVIDSLGRDSLIERPDAHQHRPPHEGAVALVLASLLAPEATSPSAVDEIVALAATRLNPGGVLVVFTRCTHTRDGVLLDPTGWTVAAGQAADLLFLQHIVAVPIAGDTVAAPGLDNTGHARTHSIVHTDITVLLRP</sequence>
<dbReference type="Proteomes" id="UP000252586">
    <property type="component" value="Unassembled WGS sequence"/>
</dbReference>
<reference evidence="2 3" key="1">
    <citation type="submission" date="2018-06" db="EMBL/GenBank/DDBJ databases">
        <title>Genomic Encyclopedia of Type Strains, Phase IV (KMG-IV): sequencing the most valuable type-strain genomes for metagenomic binning, comparative biology and taxonomic classification.</title>
        <authorList>
            <person name="Goeker M."/>
        </authorList>
    </citation>
    <scope>NUCLEOTIDE SEQUENCE [LARGE SCALE GENOMIC DNA]</scope>
    <source>
        <strain evidence="2 3">DSM 44599</strain>
    </source>
</reference>
<feature type="region of interest" description="Disordered" evidence="1">
    <location>
        <begin position="1"/>
        <end position="45"/>
    </location>
</feature>
<gene>
    <name evidence="2" type="ORF">DFR74_11632</name>
</gene>
<dbReference type="AlphaFoldDB" id="A0A366D353"/>
<evidence type="ECO:0000256" key="1">
    <source>
        <dbReference type="SAM" id="MobiDB-lite"/>
    </source>
</evidence>
<protein>
    <recommendedName>
        <fullName evidence="4">Methyltransferase family protein</fullName>
    </recommendedName>
</protein>
<accession>A0A366D353</accession>
<evidence type="ECO:0008006" key="4">
    <source>
        <dbReference type="Google" id="ProtNLM"/>
    </source>
</evidence>
<name>A0A366D353_9NOCA</name>
<keyword evidence="3" id="KW-1185">Reference proteome</keyword>
<dbReference type="GeneID" id="80346287"/>
<dbReference type="EMBL" id="QNRE01000016">
    <property type="protein sequence ID" value="RBO84471.1"/>
    <property type="molecule type" value="Genomic_DNA"/>
</dbReference>
<evidence type="ECO:0000313" key="3">
    <source>
        <dbReference type="Proteomes" id="UP000252586"/>
    </source>
</evidence>
<dbReference type="RefSeq" id="WP_043737879.1">
    <property type="nucleotide sequence ID" value="NZ_QNRE01000016.1"/>
</dbReference>
<evidence type="ECO:0000313" key="2">
    <source>
        <dbReference type="EMBL" id="RBO84471.1"/>
    </source>
</evidence>
<proteinExistence type="predicted"/>
<organism evidence="2 3">
    <name type="scientific">Nocardia puris</name>
    <dbReference type="NCBI Taxonomy" id="208602"/>
    <lineage>
        <taxon>Bacteria</taxon>
        <taxon>Bacillati</taxon>
        <taxon>Actinomycetota</taxon>
        <taxon>Actinomycetes</taxon>
        <taxon>Mycobacteriales</taxon>
        <taxon>Nocardiaceae</taxon>
        <taxon>Nocardia</taxon>
    </lineage>
</organism>
<comment type="caution">
    <text evidence="2">The sequence shown here is derived from an EMBL/GenBank/DDBJ whole genome shotgun (WGS) entry which is preliminary data.</text>
</comment>